<keyword evidence="1" id="KW-0539">Nucleus</keyword>
<protein>
    <recommendedName>
        <fullName evidence="3">Zn(2)-C6 fungal-type domain-containing protein</fullName>
    </recommendedName>
</protein>
<evidence type="ECO:0000259" key="3">
    <source>
        <dbReference type="PROSITE" id="PS50048"/>
    </source>
</evidence>
<feature type="compositionally biased region" description="Low complexity" evidence="2">
    <location>
        <begin position="67"/>
        <end position="91"/>
    </location>
</feature>
<evidence type="ECO:0000256" key="1">
    <source>
        <dbReference type="ARBA" id="ARBA00023242"/>
    </source>
</evidence>
<keyword evidence="5" id="KW-1185">Reference proteome</keyword>
<dbReference type="AlphaFoldDB" id="A0AAN6YRR7"/>
<dbReference type="GeneID" id="89939573"/>
<proteinExistence type="predicted"/>
<dbReference type="GO" id="GO:0008270">
    <property type="term" value="F:zinc ion binding"/>
    <property type="evidence" value="ECO:0007669"/>
    <property type="project" value="InterPro"/>
</dbReference>
<feature type="region of interest" description="Disordered" evidence="2">
    <location>
        <begin position="50"/>
        <end position="91"/>
    </location>
</feature>
<evidence type="ECO:0000313" key="5">
    <source>
        <dbReference type="Proteomes" id="UP001302812"/>
    </source>
</evidence>
<name>A0AAN6YRR7_9PEZI</name>
<dbReference type="EMBL" id="MU853346">
    <property type="protein sequence ID" value="KAK4111489.1"/>
    <property type="molecule type" value="Genomic_DNA"/>
</dbReference>
<feature type="domain" description="Zn(2)-C6 fungal-type" evidence="3">
    <location>
        <begin position="18"/>
        <end position="48"/>
    </location>
</feature>
<gene>
    <name evidence="4" type="ORF">N656DRAFT_780786</name>
</gene>
<dbReference type="Pfam" id="PF00172">
    <property type="entry name" value="Zn_clus"/>
    <property type="match status" value="1"/>
</dbReference>
<accession>A0AAN6YRR7</accession>
<dbReference type="InterPro" id="IPR036864">
    <property type="entry name" value="Zn2-C6_fun-type_DNA-bd_sf"/>
</dbReference>
<dbReference type="Gene3D" id="4.10.240.10">
    <property type="entry name" value="Zn(2)-C6 fungal-type DNA-binding domain"/>
    <property type="match status" value="1"/>
</dbReference>
<reference evidence="4" key="2">
    <citation type="submission" date="2023-05" db="EMBL/GenBank/DDBJ databases">
        <authorList>
            <consortium name="Lawrence Berkeley National Laboratory"/>
            <person name="Steindorff A."/>
            <person name="Hensen N."/>
            <person name="Bonometti L."/>
            <person name="Westerberg I."/>
            <person name="Brannstrom I.O."/>
            <person name="Guillou S."/>
            <person name="Cros-Aarteil S."/>
            <person name="Calhoun S."/>
            <person name="Haridas S."/>
            <person name="Kuo A."/>
            <person name="Mondo S."/>
            <person name="Pangilinan J."/>
            <person name="Riley R."/>
            <person name="Labutti K."/>
            <person name="Andreopoulos B."/>
            <person name="Lipzen A."/>
            <person name="Chen C."/>
            <person name="Yanf M."/>
            <person name="Daum C."/>
            <person name="Ng V."/>
            <person name="Clum A."/>
            <person name="Ohm R."/>
            <person name="Martin F."/>
            <person name="Silar P."/>
            <person name="Natvig D."/>
            <person name="Lalanne C."/>
            <person name="Gautier V."/>
            <person name="Ament-Velasquez S.L."/>
            <person name="Kruys A."/>
            <person name="Hutchinson M.I."/>
            <person name="Powell A.J."/>
            <person name="Barry K."/>
            <person name="Miller A.N."/>
            <person name="Grigoriev I.V."/>
            <person name="Debuchy R."/>
            <person name="Gladieux P."/>
            <person name="Thoren M.H."/>
            <person name="Johannesson H."/>
        </authorList>
    </citation>
    <scope>NUCLEOTIDE SEQUENCE</scope>
    <source>
        <strain evidence="4">CBS 508.74</strain>
    </source>
</reference>
<dbReference type="GO" id="GO:0000981">
    <property type="term" value="F:DNA-binding transcription factor activity, RNA polymerase II-specific"/>
    <property type="evidence" value="ECO:0007669"/>
    <property type="project" value="InterPro"/>
</dbReference>
<evidence type="ECO:0000256" key="2">
    <source>
        <dbReference type="SAM" id="MobiDB-lite"/>
    </source>
</evidence>
<dbReference type="InterPro" id="IPR001138">
    <property type="entry name" value="Zn2Cys6_DnaBD"/>
</dbReference>
<feature type="region of interest" description="Disordered" evidence="2">
    <location>
        <begin position="114"/>
        <end position="154"/>
    </location>
</feature>
<dbReference type="PRINTS" id="PR00755">
    <property type="entry name" value="AFLATOXINBRP"/>
</dbReference>
<reference evidence="4" key="1">
    <citation type="journal article" date="2023" name="Mol. Phylogenet. Evol.">
        <title>Genome-scale phylogeny and comparative genomics of the fungal order Sordariales.</title>
        <authorList>
            <person name="Hensen N."/>
            <person name="Bonometti L."/>
            <person name="Westerberg I."/>
            <person name="Brannstrom I.O."/>
            <person name="Guillou S."/>
            <person name="Cros-Aarteil S."/>
            <person name="Calhoun S."/>
            <person name="Haridas S."/>
            <person name="Kuo A."/>
            <person name="Mondo S."/>
            <person name="Pangilinan J."/>
            <person name="Riley R."/>
            <person name="LaButti K."/>
            <person name="Andreopoulos B."/>
            <person name="Lipzen A."/>
            <person name="Chen C."/>
            <person name="Yan M."/>
            <person name="Daum C."/>
            <person name="Ng V."/>
            <person name="Clum A."/>
            <person name="Steindorff A."/>
            <person name="Ohm R.A."/>
            <person name="Martin F."/>
            <person name="Silar P."/>
            <person name="Natvig D.O."/>
            <person name="Lalanne C."/>
            <person name="Gautier V."/>
            <person name="Ament-Velasquez S.L."/>
            <person name="Kruys A."/>
            <person name="Hutchinson M.I."/>
            <person name="Powell A.J."/>
            <person name="Barry K."/>
            <person name="Miller A.N."/>
            <person name="Grigoriev I.V."/>
            <person name="Debuchy R."/>
            <person name="Gladieux P."/>
            <person name="Hiltunen Thoren M."/>
            <person name="Johannesson H."/>
        </authorList>
    </citation>
    <scope>NUCLEOTIDE SEQUENCE</scope>
    <source>
        <strain evidence="4">CBS 508.74</strain>
    </source>
</reference>
<dbReference type="PROSITE" id="PS00463">
    <property type="entry name" value="ZN2_CY6_FUNGAL_1"/>
    <property type="match status" value="1"/>
</dbReference>
<dbReference type="SUPFAM" id="SSF57701">
    <property type="entry name" value="Zn2/Cys6 DNA-binding domain"/>
    <property type="match status" value="1"/>
</dbReference>
<dbReference type="Proteomes" id="UP001302812">
    <property type="component" value="Unassembled WGS sequence"/>
</dbReference>
<dbReference type="SMART" id="SM00066">
    <property type="entry name" value="GAL4"/>
    <property type="match status" value="1"/>
</dbReference>
<evidence type="ECO:0000313" key="4">
    <source>
        <dbReference type="EMBL" id="KAK4111489.1"/>
    </source>
</evidence>
<dbReference type="RefSeq" id="XP_064669059.1">
    <property type="nucleotide sequence ID" value="XM_064815448.1"/>
</dbReference>
<organism evidence="4 5">
    <name type="scientific">Canariomyces notabilis</name>
    <dbReference type="NCBI Taxonomy" id="2074819"/>
    <lineage>
        <taxon>Eukaryota</taxon>
        <taxon>Fungi</taxon>
        <taxon>Dikarya</taxon>
        <taxon>Ascomycota</taxon>
        <taxon>Pezizomycotina</taxon>
        <taxon>Sordariomycetes</taxon>
        <taxon>Sordariomycetidae</taxon>
        <taxon>Sordariales</taxon>
        <taxon>Chaetomiaceae</taxon>
        <taxon>Canariomyces</taxon>
    </lineage>
</organism>
<dbReference type="CDD" id="cd00067">
    <property type="entry name" value="GAL4"/>
    <property type="match status" value="1"/>
</dbReference>
<sequence length="316" mass="32722">MDATARRYQSQQLKLKDSCDPCSAAKVRCTKEKPSCARCDKFGHRCYYSPARRIGPPHRSNSREHSSNSLSSSSNGPASATASTPSSLKPPGLNYSASISCGASQRTETAGQKPCLLLENPPSPDSTPTPSSSSTPGAASNSPGSSNHSSNSNTPSSNNCYGLLLGIIDSSADVADAGSFLSSSAVILSRVLICPCSQNLDVALLVAAGCNVVLDAVDAMVATNTTTEPPSSPASMDCNTMYSNPAARAGLLSELGRVANLVVQFTGRYEGIVDDAELRETLLGLAGEIRGRLQAAVEKATSEGHHHGSVGGYLQV</sequence>
<feature type="compositionally biased region" description="Low complexity" evidence="2">
    <location>
        <begin position="128"/>
        <end position="154"/>
    </location>
</feature>
<dbReference type="PROSITE" id="PS50048">
    <property type="entry name" value="ZN2_CY6_FUNGAL_2"/>
    <property type="match status" value="1"/>
</dbReference>
<comment type="caution">
    <text evidence="4">The sequence shown here is derived from an EMBL/GenBank/DDBJ whole genome shotgun (WGS) entry which is preliminary data.</text>
</comment>